<keyword evidence="5 6" id="KW-0472">Membrane</keyword>
<dbReference type="Proteomes" id="UP001296776">
    <property type="component" value="Unassembled WGS sequence"/>
</dbReference>
<dbReference type="GO" id="GO:0005886">
    <property type="term" value="C:plasma membrane"/>
    <property type="evidence" value="ECO:0007669"/>
    <property type="project" value="TreeGrafter"/>
</dbReference>
<protein>
    <recommendedName>
        <fullName evidence="10">DUF423 domain-containing protein</fullName>
    </recommendedName>
</protein>
<keyword evidence="3 6" id="KW-0812">Transmembrane</keyword>
<dbReference type="EMBL" id="NRSJ01000072">
    <property type="protein sequence ID" value="MBK1707217.1"/>
    <property type="molecule type" value="Genomic_DNA"/>
</dbReference>
<evidence type="ECO:0000256" key="2">
    <source>
        <dbReference type="ARBA" id="ARBA00009694"/>
    </source>
</evidence>
<evidence type="ECO:0000256" key="1">
    <source>
        <dbReference type="ARBA" id="ARBA00004141"/>
    </source>
</evidence>
<reference evidence="8" key="1">
    <citation type="submission" date="2017-08" db="EMBL/GenBank/DDBJ databases">
        <authorList>
            <person name="Imhoff J.F."/>
            <person name="Rahn T."/>
            <person name="Kuenzel S."/>
            <person name="Neulinger S.C."/>
        </authorList>
    </citation>
    <scope>NUCLEOTIDE SEQUENCE</scope>
    <source>
        <strain evidence="8">DSM 11080</strain>
    </source>
</reference>
<feature type="transmembrane region" description="Helical" evidence="6">
    <location>
        <begin position="77"/>
        <end position="102"/>
    </location>
</feature>
<evidence type="ECO:0000256" key="7">
    <source>
        <dbReference type="SAM" id="SignalP"/>
    </source>
</evidence>
<feature type="signal peptide" evidence="7">
    <location>
        <begin position="1"/>
        <end position="26"/>
    </location>
</feature>
<comment type="similarity">
    <text evidence="2">Belongs to the UPF0382 family.</text>
</comment>
<accession>A0AAJ0UAZ4</accession>
<dbReference type="PANTHER" id="PTHR43461:SF1">
    <property type="entry name" value="TRANSMEMBRANE PROTEIN 256"/>
    <property type="match status" value="1"/>
</dbReference>
<evidence type="ECO:0000256" key="5">
    <source>
        <dbReference type="ARBA" id="ARBA00023136"/>
    </source>
</evidence>
<feature type="transmembrane region" description="Helical" evidence="6">
    <location>
        <begin position="108"/>
        <end position="127"/>
    </location>
</feature>
<evidence type="ECO:0000313" key="9">
    <source>
        <dbReference type="Proteomes" id="UP001296776"/>
    </source>
</evidence>
<feature type="chain" id="PRO_5042460632" description="DUF423 domain-containing protein" evidence="7">
    <location>
        <begin position="27"/>
        <end position="132"/>
    </location>
</feature>
<dbReference type="InterPro" id="IPR006696">
    <property type="entry name" value="DUF423"/>
</dbReference>
<evidence type="ECO:0008006" key="10">
    <source>
        <dbReference type="Google" id="ProtNLM"/>
    </source>
</evidence>
<organism evidence="8 9">
    <name type="scientific">Halochromatium glycolicum</name>
    <dbReference type="NCBI Taxonomy" id="85075"/>
    <lineage>
        <taxon>Bacteria</taxon>
        <taxon>Pseudomonadati</taxon>
        <taxon>Pseudomonadota</taxon>
        <taxon>Gammaproteobacteria</taxon>
        <taxon>Chromatiales</taxon>
        <taxon>Chromatiaceae</taxon>
        <taxon>Halochromatium</taxon>
    </lineage>
</organism>
<evidence type="ECO:0000256" key="6">
    <source>
        <dbReference type="SAM" id="Phobius"/>
    </source>
</evidence>
<name>A0AAJ0UAZ4_9GAMM</name>
<keyword evidence="9" id="KW-1185">Reference proteome</keyword>
<dbReference type="AlphaFoldDB" id="A0AAJ0UAZ4"/>
<gene>
    <name evidence="8" type="ORF">CKO40_22450</name>
</gene>
<evidence type="ECO:0000256" key="3">
    <source>
        <dbReference type="ARBA" id="ARBA00022692"/>
    </source>
</evidence>
<dbReference type="PANTHER" id="PTHR43461">
    <property type="entry name" value="TRANSMEMBRANE PROTEIN 256"/>
    <property type="match status" value="1"/>
</dbReference>
<keyword evidence="4 6" id="KW-1133">Transmembrane helix</keyword>
<dbReference type="RefSeq" id="WP_200348698.1">
    <property type="nucleotide sequence ID" value="NZ_NRSJ01000072.1"/>
</dbReference>
<evidence type="ECO:0000256" key="4">
    <source>
        <dbReference type="ARBA" id="ARBA00022989"/>
    </source>
</evidence>
<evidence type="ECO:0000313" key="8">
    <source>
        <dbReference type="EMBL" id="MBK1707217.1"/>
    </source>
</evidence>
<reference evidence="8" key="2">
    <citation type="journal article" date="2020" name="Microorganisms">
        <title>Osmotic Adaptation and Compatible Solute Biosynthesis of Phototrophic Bacteria as Revealed from Genome Analyses.</title>
        <authorList>
            <person name="Imhoff J.F."/>
            <person name="Rahn T."/>
            <person name="Kunzel S."/>
            <person name="Keller A."/>
            <person name="Neulinger S.C."/>
        </authorList>
    </citation>
    <scope>NUCLEOTIDE SEQUENCE</scope>
    <source>
        <strain evidence="8">DSM 11080</strain>
    </source>
</reference>
<comment type="caution">
    <text evidence="8">The sequence shown here is derived from an EMBL/GenBank/DDBJ whole genome shotgun (WGS) entry which is preliminary data.</text>
</comment>
<proteinExistence type="inferred from homology"/>
<keyword evidence="7" id="KW-0732">Signal</keyword>
<comment type="subcellular location">
    <subcellularLocation>
        <location evidence="1">Membrane</location>
        <topology evidence="1">Multi-pass membrane protein</topology>
    </subcellularLocation>
</comment>
<dbReference type="Pfam" id="PF04241">
    <property type="entry name" value="DUF423"/>
    <property type="match status" value="1"/>
</dbReference>
<feature type="transmembrane region" description="Helical" evidence="6">
    <location>
        <begin position="45"/>
        <end position="65"/>
    </location>
</feature>
<sequence>MLRPFAVSGALFALAAIAFGAFGAHAVAGAVTPERLEVWNTAAHYLGWQGAGLLALAALCLNAELPARARRLLRVGGWLLIGGTLVFSGSLVVLVLSGIGLLGAITPFGGVAMLLGWGLAAAALLHLPARGD</sequence>